<sequence>MSYPFSSKLGNLQLLLGVTLVVLIMIISTTPTALAEHHDHHQQQPSKVASSDDLHGYPTAPFPNYGGHPPVVKNPQHKPEP</sequence>
<organism evidence="2 3">
    <name type="scientific">Rubus argutus</name>
    <name type="common">Southern blackberry</name>
    <dbReference type="NCBI Taxonomy" id="59490"/>
    <lineage>
        <taxon>Eukaryota</taxon>
        <taxon>Viridiplantae</taxon>
        <taxon>Streptophyta</taxon>
        <taxon>Embryophyta</taxon>
        <taxon>Tracheophyta</taxon>
        <taxon>Spermatophyta</taxon>
        <taxon>Magnoliopsida</taxon>
        <taxon>eudicotyledons</taxon>
        <taxon>Gunneridae</taxon>
        <taxon>Pentapetalae</taxon>
        <taxon>rosids</taxon>
        <taxon>fabids</taxon>
        <taxon>Rosales</taxon>
        <taxon>Rosaceae</taxon>
        <taxon>Rosoideae</taxon>
        <taxon>Rosoideae incertae sedis</taxon>
        <taxon>Rubus</taxon>
    </lineage>
</organism>
<feature type="region of interest" description="Disordered" evidence="1">
    <location>
        <begin position="33"/>
        <end position="81"/>
    </location>
</feature>
<dbReference type="AlphaFoldDB" id="A0AAW1Y458"/>
<name>A0AAW1Y458_RUBAR</name>
<evidence type="ECO:0008006" key="4">
    <source>
        <dbReference type="Google" id="ProtNLM"/>
    </source>
</evidence>
<keyword evidence="3" id="KW-1185">Reference proteome</keyword>
<reference evidence="2 3" key="1">
    <citation type="journal article" date="2023" name="G3 (Bethesda)">
        <title>A chromosome-length genome assembly and annotation of blackberry (Rubus argutus, cv. 'Hillquist').</title>
        <authorList>
            <person name="Bruna T."/>
            <person name="Aryal R."/>
            <person name="Dudchenko O."/>
            <person name="Sargent D.J."/>
            <person name="Mead D."/>
            <person name="Buti M."/>
            <person name="Cavallini A."/>
            <person name="Hytonen T."/>
            <person name="Andres J."/>
            <person name="Pham M."/>
            <person name="Weisz D."/>
            <person name="Mascagni F."/>
            <person name="Usai G."/>
            <person name="Natali L."/>
            <person name="Bassil N."/>
            <person name="Fernandez G.E."/>
            <person name="Lomsadze A."/>
            <person name="Armour M."/>
            <person name="Olukolu B."/>
            <person name="Poorten T."/>
            <person name="Britton C."/>
            <person name="Davik J."/>
            <person name="Ashrafi H."/>
            <person name="Aiden E.L."/>
            <person name="Borodovsky M."/>
            <person name="Worthington M."/>
        </authorList>
    </citation>
    <scope>NUCLEOTIDE SEQUENCE [LARGE SCALE GENOMIC DNA]</scope>
    <source>
        <strain evidence="2">PI 553951</strain>
    </source>
</reference>
<accession>A0AAW1Y458</accession>
<evidence type="ECO:0000256" key="1">
    <source>
        <dbReference type="SAM" id="MobiDB-lite"/>
    </source>
</evidence>
<dbReference type="Proteomes" id="UP001457282">
    <property type="component" value="Unassembled WGS sequence"/>
</dbReference>
<dbReference type="EMBL" id="JBEDUW010000002">
    <property type="protein sequence ID" value="KAK9943850.1"/>
    <property type="molecule type" value="Genomic_DNA"/>
</dbReference>
<gene>
    <name evidence="2" type="ORF">M0R45_009443</name>
</gene>
<proteinExistence type="predicted"/>
<comment type="caution">
    <text evidence="2">The sequence shown here is derived from an EMBL/GenBank/DDBJ whole genome shotgun (WGS) entry which is preliminary data.</text>
</comment>
<evidence type="ECO:0000313" key="2">
    <source>
        <dbReference type="EMBL" id="KAK9943850.1"/>
    </source>
</evidence>
<evidence type="ECO:0000313" key="3">
    <source>
        <dbReference type="Proteomes" id="UP001457282"/>
    </source>
</evidence>
<protein>
    <recommendedName>
        <fullName evidence="4">Transmembrane protein</fullName>
    </recommendedName>
</protein>